<reference evidence="2" key="1">
    <citation type="submission" date="2022-01" db="EMBL/GenBank/DDBJ databases">
        <authorList>
            <person name="King R."/>
        </authorList>
    </citation>
    <scope>NUCLEOTIDE SEQUENCE</scope>
</reference>
<feature type="compositionally biased region" description="Pro residues" evidence="1">
    <location>
        <begin position="33"/>
        <end position="43"/>
    </location>
</feature>
<keyword evidence="3" id="KW-1185">Reference proteome</keyword>
<name>A0A9P0H104_NEZVI</name>
<dbReference type="EMBL" id="OV725079">
    <property type="protein sequence ID" value="CAH1394949.1"/>
    <property type="molecule type" value="Genomic_DNA"/>
</dbReference>
<dbReference type="Proteomes" id="UP001152798">
    <property type="component" value="Chromosome 3"/>
</dbReference>
<accession>A0A9P0H104</accession>
<proteinExistence type="predicted"/>
<dbReference type="AlphaFoldDB" id="A0A9P0H104"/>
<evidence type="ECO:0000256" key="1">
    <source>
        <dbReference type="SAM" id="MobiDB-lite"/>
    </source>
</evidence>
<organism evidence="2 3">
    <name type="scientific">Nezara viridula</name>
    <name type="common">Southern green stink bug</name>
    <name type="synonym">Cimex viridulus</name>
    <dbReference type="NCBI Taxonomy" id="85310"/>
    <lineage>
        <taxon>Eukaryota</taxon>
        <taxon>Metazoa</taxon>
        <taxon>Ecdysozoa</taxon>
        <taxon>Arthropoda</taxon>
        <taxon>Hexapoda</taxon>
        <taxon>Insecta</taxon>
        <taxon>Pterygota</taxon>
        <taxon>Neoptera</taxon>
        <taxon>Paraneoptera</taxon>
        <taxon>Hemiptera</taxon>
        <taxon>Heteroptera</taxon>
        <taxon>Panheteroptera</taxon>
        <taxon>Pentatomomorpha</taxon>
        <taxon>Pentatomoidea</taxon>
        <taxon>Pentatomidae</taxon>
        <taxon>Pentatominae</taxon>
        <taxon>Nezara</taxon>
    </lineage>
</organism>
<feature type="region of interest" description="Disordered" evidence="1">
    <location>
        <begin position="32"/>
        <end position="83"/>
    </location>
</feature>
<feature type="compositionally biased region" description="Basic residues" evidence="1">
    <location>
        <begin position="58"/>
        <end position="71"/>
    </location>
</feature>
<dbReference type="OrthoDB" id="6111453at2759"/>
<evidence type="ECO:0000313" key="3">
    <source>
        <dbReference type="Proteomes" id="UP001152798"/>
    </source>
</evidence>
<protein>
    <submittedName>
        <fullName evidence="2">Uncharacterized protein</fullName>
    </submittedName>
</protein>
<sequence>MECRKREKKGEGAKETECLMFSILIGLWALLRPRPPPPKPSQPAPELRPRPPMETVPRRRSSSKTHARPYRIRLPPNPRRAKR</sequence>
<gene>
    <name evidence="2" type="ORF">NEZAVI_LOCUS5308</name>
</gene>
<evidence type="ECO:0000313" key="2">
    <source>
        <dbReference type="EMBL" id="CAH1394949.1"/>
    </source>
</evidence>